<organism evidence="9 10">
    <name type="scientific">Aliishimia ponticola</name>
    <dbReference type="NCBI Taxonomy" id="2499833"/>
    <lineage>
        <taxon>Bacteria</taxon>
        <taxon>Pseudomonadati</taxon>
        <taxon>Pseudomonadota</taxon>
        <taxon>Alphaproteobacteria</taxon>
        <taxon>Rhodobacterales</taxon>
        <taxon>Paracoccaceae</taxon>
        <taxon>Aliishimia</taxon>
    </lineage>
</organism>
<keyword evidence="4 8" id="KW-0378">Hydrolase</keyword>
<keyword evidence="2 8" id="KW-0645">Protease</keyword>
<keyword evidence="10" id="KW-1185">Reference proteome</keyword>
<dbReference type="AlphaFoldDB" id="A0A4S4NEX6"/>
<accession>A0A4S4NEX6</accession>
<dbReference type="GO" id="GO:0003697">
    <property type="term" value="F:single-stranded DNA binding"/>
    <property type="evidence" value="ECO:0007669"/>
    <property type="project" value="InterPro"/>
</dbReference>
<evidence type="ECO:0000256" key="4">
    <source>
        <dbReference type="ARBA" id="ARBA00022801"/>
    </source>
</evidence>
<evidence type="ECO:0000256" key="7">
    <source>
        <dbReference type="ARBA" id="ARBA00023239"/>
    </source>
</evidence>
<dbReference type="InterPro" id="IPR003738">
    <property type="entry name" value="SRAP"/>
</dbReference>
<dbReference type="Pfam" id="PF02586">
    <property type="entry name" value="SRAP"/>
    <property type="match status" value="1"/>
</dbReference>
<dbReference type="PANTHER" id="PTHR13604">
    <property type="entry name" value="DC12-RELATED"/>
    <property type="match status" value="1"/>
</dbReference>
<dbReference type="GO" id="GO:0008233">
    <property type="term" value="F:peptidase activity"/>
    <property type="evidence" value="ECO:0007669"/>
    <property type="project" value="UniProtKB-KW"/>
</dbReference>
<keyword evidence="3" id="KW-0227">DNA damage</keyword>
<dbReference type="InterPro" id="IPR036590">
    <property type="entry name" value="SRAP-like"/>
</dbReference>
<keyword evidence="6" id="KW-0238">DNA-binding</keyword>
<keyword evidence="7" id="KW-0456">Lyase</keyword>
<dbReference type="OrthoDB" id="9782620at2"/>
<gene>
    <name evidence="9" type="ORF">E4Z66_09295</name>
</gene>
<evidence type="ECO:0000256" key="3">
    <source>
        <dbReference type="ARBA" id="ARBA00022763"/>
    </source>
</evidence>
<evidence type="ECO:0000256" key="6">
    <source>
        <dbReference type="ARBA" id="ARBA00023125"/>
    </source>
</evidence>
<comment type="similarity">
    <text evidence="1 8">Belongs to the SOS response-associated peptidase family.</text>
</comment>
<protein>
    <recommendedName>
        <fullName evidence="8">Abasic site processing protein</fullName>
        <ecNumber evidence="8">3.4.-.-</ecNumber>
    </recommendedName>
</protein>
<comment type="caution">
    <text evidence="9">The sequence shown here is derived from an EMBL/GenBank/DDBJ whole genome shotgun (WGS) entry which is preliminary data.</text>
</comment>
<name>A0A4S4NEX6_9RHOB</name>
<dbReference type="PANTHER" id="PTHR13604:SF0">
    <property type="entry name" value="ABASIC SITE PROCESSING PROTEIN HMCES"/>
    <property type="match status" value="1"/>
</dbReference>
<evidence type="ECO:0000256" key="2">
    <source>
        <dbReference type="ARBA" id="ARBA00022670"/>
    </source>
</evidence>
<dbReference type="EC" id="3.4.-.-" evidence="8"/>
<dbReference type="GO" id="GO:0106300">
    <property type="term" value="P:protein-DNA covalent cross-linking repair"/>
    <property type="evidence" value="ECO:0007669"/>
    <property type="project" value="InterPro"/>
</dbReference>
<proteinExistence type="inferred from homology"/>
<reference evidence="9 10" key="1">
    <citation type="submission" date="2019-04" db="EMBL/GenBank/DDBJ databases">
        <title>Shimia ponticola sp. nov., isolated from seawater.</title>
        <authorList>
            <person name="Kim Y.-O."/>
            <person name="Yoon J.-H."/>
        </authorList>
    </citation>
    <scope>NUCLEOTIDE SEQUENCE [LARGE SCALE GENOMIC DNA]</scope>
    <source>
        <strain evidence="9 10">MYP11</strain>
    </source>
</reference>
<evidence type="ECO:0000256" key="1">
    <source>
        <dbReference type="ARBA" id="ARBA00008136"/>
    </source>
</evidence>
<dbReference type="GO" id="GO:0016829">
    <property type="term" value="F:lyase activity"/>
    <property type="evidence" value="ECO:0007669"/>
    <property type="project" value="UniProtKB-KW"/>
</dbReference>
<dbReference type="Proteomes" id="UP000306602">
    <property type="component" value="Unassembled WGS sequence"/>
</dbReference>
<evidence type="ECO:0000313" key="9">
    <source>
        <dbReference type="EMBL" id="THH37117.1"/>
    </source>
</evidence>
<sequence>MCGRFATTLPNDAMAQLFAAAPSNDLPDIPNYNVCPTNRVAAVSSDVLEGADPQRRLQPMRWGFIPHWYKTPSDGPLLINARAETIAEKPAFKAAARARRCLLPASGFYEWTKDADGNRLPWYITRADGAPIVFAGVWQDWEKGEEPLRTCAIVTCAANRAISEIHHRMPVILEPENWPLWLGEAGKGAAALMRPAAPDALVWHRVDPAVNSNRASGAALIEPLES</sequence>
<dbReference type="Gene3D" id="3.90.1680.10">
    <property type="entry name" value="SOS response associated peptidase-like"/>
    <property type="match status" value="1"/>
</dbReference>
<evidence type="ECO:0000256" key="5">
    <source>
        <dbReference type="ARBA" id="ARBA00023124"/>
    </source>
</evidence>
<dbReference type="GO" id="GO:0006508">
    <property type="term" value="P:proteolysis"/>
    <property type="evidence" value="ECO:0007669"/>
    <property type="project" value="UniProtKB-KW"/>
</dbReference>
<dbReference type="RefSeq" id="WP_136462716.1">
    <property type="nucleotide sequence ID" value="NZ_SRKY01000002.1"/>
</dbReference>
<dbReference type="SUPFAM" id="SSF143081">
    <property type="entry name" value="BB1717-like"/>
    <property type="match status" value="1"/>
</dbReference>
<dbReference type="EMBL" id="SRKY01000002">
    <property type="protein sequence ID" value="THH37117.1"/>
    <property type="molecule type" value="Genomic_DNA"/>
</dbReference>
<evidence type="ECO:0000313" key="10">
    <source>
        <dbReference type="Proteomes" id="UP000306602"/>
    </source>
</evidence>
<evidence type="ECO:0000256" key="8">
    <source>
        <dbReference type="RuleBase" id="RU364100"/>
    </source>
</evidence>
<keyword evidence="5" id="KW-0190">Covalent protein-DNA linkage</keyword>